<feature type="domain" description="Thiolase C-terminal" evidence="1">
    <location>
        <begin position="264"/>
        <end position="396"/>
    </location>
</feature>
<dbReference type="Gene3D" id="3.40.47.10">
    <property type="match status" value="1"/>
</dbReference>
<accession>A0ABW0ZXL4</accession>
<reference evidence="3" key="1">
    <citation type="journal article" date="2019" name="Int. J. Syst. Evol. Microbiol.">
        <title>The Global Catalogue of Microorganisms (GCM) 10K type strain sequencing project: providing services to taxonomists for standard genome sequencing and annotation.</title>
        <authorList>
            <consortium name="The Broad Institute Genomics Platform"/>
            <consortium name="The Broad Institute Genome Sequencing Center for Infectious Disease"/>
            <person name="Wu L."/>
            <person name="Ma J."/>
        </authorList>
    </citation>
    <scope>NUCLEOTIDE SEQUENCE [LARGE SCALE GENOMIC DNA]</scope>
    <source>
        <strain evidence="3">KCTC 42087</strain>
    </source>
</reference>
<dbReference type="SUPFAM" id="SSF53901">
    <property type="entry name" value="Thiolase-like"/>
    <property type="match status" value="2"/>
</dbReference>
<dbReference type="Pfam" id="PF22691">
    <property type="entry name" value="Thiolase_C_1"/>
    <property type="match status" value="1"/>
</dbReference>
<evidence type="ECO:0000313" key="2">
    <source>
        <dbReference type="EMBL" id="MFC5747253.1"/>
    </source>
</evidence>
<name>A0ABW0ZXL4_9ACTN</name>
<dbReference type="EMBL" id="JBHSON010000020">
    <property type="protein sequence ID" value="MFC5747253.1"/>
    <property type="molecule type" value="Genomic_DNA"/>
</dbReference>
<dbReference type="GO" id="GO:0016746">
    <property type="term" value="F:acyltransferase activity"/>
    <property type="evidence" value="ECO:0007669"/>
    <property type="project" value="UniProtKB-KW"/>
</dbReference>
<evidence type="ECO:0000259" key="1">
    <source>
        <dbReference type="Pfam" id="PF22691"/>
    </source>
</evidence>
<dbReference type="InterPro" id="IPR055140">
    <property type="entry name" value="Thiolase_C_2"/>
</dbReference>
<dbReference type="InterPro" id="IPR002155">
    <property type="entry name" value="Thiolase"/>
</dbReference>
<evidence type="ECO:0000313" key="3">
    <source>
        <dbReference type="Proteomes" id="UP001596074"/>
    </source>
</evidence>
<dbReference type="PIRSF" id="PIRSF000429">
    <property type="entry name" value="Ac-CoA_Ac_transf"/>
    <property type="match status" value="1"/>
</dbReference>
<keyword evidence="3" id="KW-1185">Reference proteome</keyword>
<dbReference type="PANTHER" id="PTHR42870">
    <property type="entry name" value="ACETYL-COA C-ACETYLTRANSFERASE"/>
    <property type="match status" value="1"/>
</dbReference>
<keyword evidence="2" id="KW-0808">Transferase</keyword>
<dbReference type="CDD" id="cd00829">
    <property type="entry name" value="SCP-x_thiolase"/>
    <property type="match status" value="1"/>
</dbReference>
<sequence>MARNPLRDGIAVVGVGSTPYGRDLARTELSLGLEAAINAVRDAGIGLQEIDGICGSAMDPMAGGAGFLALQGALGVERATWVMNGWLGSCFVHAAEAVFSGLCDVALVVQVYTRGPGMSRSAAQDPFRRRAAELKRGPVGRGDFARRWLHSAEVYAAWAARYMHDFGASKDVFGRLAVNNRTHASTNPNALQRTPITMDDYHASRMVWEPLRLLDMDYPADCAEALIITTAERARDLRARPVYVEAMSLGGTRVGEFYENSLGWTENAAWVAMDGAWRRSSLTVDDLDLFFPYDGFTLNAVALTEAAGFCGPGEASELFESSWDAERNILRLRGRTLVSTNGGGLSQGRAGGFNFYAEAVRQLRGTEGDRQVPGARTALVCPGGSFFHEPAVVILRAD</sequence>
<proteinExistence type="predicted"/>
<dbReference type="Proteomes" id="UP001596074">
    <property type="component" value="Unassembled WGS sequence"/>
</dbReference>
<protein>
    <submittedName>
        <fullName evidence="2">Thiolase family protein</fullName>
        <ecNumber evidence="2">2.3.1.-</ecNumber>
    </submittedName>
</protein>
<organism evidence="2 3">
    <name type="scientific">Actinomadura rugatobispora</name>
    <dbReference type="NCBI Taxonomy" id="1994"/>
    <lineage>
        <taxon>Bacteria</taxon>
        <taxon>Bacillati</taxon>
        <taxon>Actinomycetota</taxon>
        <taxon>Actinomycetes</taxon>
        <taxon>Streptosporangiales</taxon>
        <taxon>Thermomonosporaceae</taxon>
        <taxon>Actinomadura</taxon>
    </lineage>
</organism>
<keyword evidence="2" id="KW-0012">Acyltransferase</keyword>
<dbReference type="EC" id="2.3.1.-" evidence="2"/>
<comment type="caution">
    <text evidence="2">The sequence shown here is derived from an EMBL/GenBank/DDBJ whole genome shotgun (WGS) entry which is preliminary data.</text>
</comment>
<dbReference type="PANTHER" id="PTHR42870:SF1">
    <property type="entry name" value="NON-SPECIFIC LIPID-TRANSFER PROTEIN-LIKE 2"/>
    <property type="match status" value="1"/>
</dbReference>
<dbReference type="RefSeq" id="WP_378282869.1">
    <property type="nucleotide sequence ID" value="NZ_JBHSON010000020.1"/>
</dbReference>
<gene>
    <name evidence="2" type="ORF">ACFPZN_16620</name>
</gene>
<dbReference type="InterPro" id="IPR016039">
    <property type="entry name" value="Thiolase-like"/>
</dbReference>